<dbReference type="GO" id="GO:0004674">
    <property type="term" value="F:protein serine/threonine kinase activity"/>
    <property type="evidence" value="ECO:0007669"/>
    <property type="project" value="UniProtKB-KW"/>
</dbReference>
<feature type="compositionally biased region" description="Low complexity" evidence="6">
    <location>
        <begin position="639"/>
        <end position="649"/>
    </location>
</feature>
<evidence type="ECO:0000313" key="9">
    <source>
        <dbReference type="Proteomes" id="UP000291116"/>
    </source>
</evidence>
<dbReference type="SUPFAM" id="SSF56112">
    <property type="entry name" value="Protein kinase-like (PK-like)"/>
    <property type="match status" value="1"/>
</dbReference>
<evidence type="ECO:0000256" key="6">
    <source>
        <dbReference type="SAM" id="MobiDB-lite"/>
    </source>
</evidence>
<dbReference type="InterPro" id="IPR027084">
    <property type="entry name" value="Mps1_cat"/>
</dbReference>
<dbReference type="CDD" id="cd14131">
    <property type="entry name" value="PKc_Mps1"/>
    <property type="match status" value="1"/>
</dbReference>
<evidence type="ECO:0000313" key="8">
    <source>
        <dbReference type="EMBL" id="VEU39317.1"/>
    </source>
</evidence>
<dbReference type="PANTHER" id="PTHR22974:SF21">
    <property type="entry name" value="DUAL SPECIFICITY PROTEIN KINASE TTK"/>
    <property type="match status" value="1"/>
</dbReference>
<name>A0A448ZB78_9STRA</name>
<feature type="region of interest" description="Disordered" evidence="6">
    <location>
        <begin position="1"/>
        <end position="48"/>
    </location>
</feature>
<keyword evidence="9" id="KW-1185">Reference proteome</keyword>
<dbReference type="GO" id="GO:0034501">
    <property type="term" value="P:protein localization to kinetochore"/>
    <property type="evidence" value="ECO:0007669"/>
    <property type="project" value="TreeGrafter"/>
</dbReference>
<dbReference type="InterPro" id="IPR011009">
    <property type="entry name" value="Kinase-like_dom_sf"/>
</dbReference>
<keyword evidence="1" id="KW-0723">Serine/threonine-protein kinase</keyword>
<dbReference type="EMBL" id="CAACVS010000215">
    <property type="protein sequence ID" value="VEU39317.1"/>
    <property type="molecule type" value="Genomic_DNA"/>
</dbReference>
<accession>A0A448ZB78</accession>
<feature type="region of interest" description="Disordered" evidence="6">
    <location>
        <begin position="573"/>
        <end position="694"/>
    </location>
</feature>
<keyword evidence="2" id="KW-0808">Transferase</keyword>
<dbReference type="SUPFAM" id="SSF48452">
    <property type="entry name" value="TPR-like"/>
    <property type="match status" value="1"/>
</dbReference>
<dbReference type="SMART" id="SM00220">
    <property type="entry name" value="S_TKc"/>
    <property type="match status" value="1"/>
</dbReference>
<dbReference type="PROSITE" id="PS00108">
    <property type="entry name" value="PROTEIN_KINASE_ST"/>
    <property type="match status" value="1"/>
</dbReference>
<feature type="compositionally biased region" description="Basic residues" evidence="6">
    <location>
        <begin position="87"/>
        <end position="104"/>
    </location>
</feature>
<keyword evidence="3" id="KW-0547">Nucleotide-binding</keyword>
<dbReference type="GO" id="GO:0005524">
    <property type="term" value="F:ATP binding"/>
    <property type="evidence" value="ECO:0007669"/>
    <property type="project" value="UniProtKB-KW"/>
</dbReference>
<feature type="compositionally biased region" description="Basic and acidic residues" evidence="6">
    <location>
        <begin position="528"/>
        <end position="551"/>
    </location>
</feature>
<dbReference type="Proteomes" id="UP000291116">
    <property type="component" value="Unassembled WGS sequence"/>
</dbReference>
<dbReference type="GO" id="GO:0033316">
    <property type="term" value="P:meiotic spindle assembly checkpoint signaling"/>
    <property type="evidence" value="ECO:0007669"/>
    <property type="project" value="TreeGrafter"/>
</dbReference>
<feature type="region of interest" description="Disordered" evidence="6">
    <location>
        <begin position="416"/>
        <end position="493"/>
    </location>
</feature>
<dbReference type="Pfam" id="PF00069">
    <property type="entry name" value="Pkinase"/>
    <property type="match status" value="1"/>
</dbReference>
<evidence type="ECO:0000256" key="5">
    <source>
        <dbReference type="ARBA" id="ARBA00022840"/>
    </source>
</evidence>
<dbReference type="OrthoDB" id="20524at2759"/>
<dbReference type="PANTHER" id="PTHR22974">
    <property type="entry name" value="MIXED LINEAGE PROTEIN KINASE"/>
    <property type="match status" value="1"/>
</dbReference>
<dbReference type="GO" id="GO:0007094">
    <property type="term" value="P:mitotic spindle assembly checkpoint signaling"/>
    <property type="evidence" value="ECO:0007669"/>
    <property type="project" value="TreeGrafter"/>
</dbReference>
<evidence type="ECO:0000256" key="1">
    <source>
        <dbReference type="ARBA" id="ARBA00022527"/>
    </source>
</evidence>
<dbReference type="GO" id="GO:0005634">
    <property type="term" value="C:nucleus"/>
    <property type="evidence" value="ECO:0007669"/>
    <property type="project" value="TreeGrafter"/>
</dbReference>
<dbReference type="PROSITE" id="PS50011">
    <property type="entry name" value="PROTEIN_KINASE_DOM"/>
    <property type="match status" value="1"/>
</dbReference>
<dbReference type="Gene3D" id="1.25.40.430">
    <property type="match status" value="1"/>
</dbReference>
<evidence type="ECO:0000256" key="3">
    <source>
        <dbReference type="ARBA" id="ARBA00022741"/>
    </source>
</evidence>
<evidence type="ECO:0000259" key="7">
    <source>
        <dbReference type="PROSITE" id="PS50011"/>
    </source>
</evidence>
<feature type="compositionally biased region" description="Acidic residues" evidence="6">
    <location>
        <begin position="518"/>
        <end position="527"/>
    </location>
</feature>
<dbReference type="Gene3D" id="3.30.200.20">
    <property type="entry name" value="Phosphorylase Kinase, domain 1"/>
    <property type="match status" value="1"/>
</dbReference>
<dbReference type="GO" id="GO:0098813">
    <property type="term" value="P:nuclear chromosome segregation"/>
    <property type="evidence" value="ECO:0007669"/>
    <property type="project" value="UniProtKB-ARBA"/>
</dbReference>
<feature type="compositionally biased region" description="Polar residues" evidence="6">
    <location>
        <begin position="606"/>
        <end position="621"/>
    </location>
</feature>
<dbReference type="FunFam" id="3.30.200.20:FF:000131">
    <property type="entry name" value="Dual specificity protein kinase TTK"/>
    <property type="match status" value="1"/>
</dbReference>
<organism evidence="8 9">
    <name type="scientific">Pseudo-nitzschia multistriata</name>
    <dbReference type="NCBI Taxonomy" id="183589"/>
    <lineage>
        <taxon>Eukaryota</taxon>
        <taxon>Sar</taxon>
        <taxon>Stramenopiles</taxon>
        <taxon>Ochrophyta</taxon>
        <taxon>Bacillariophyta</taxon>
        <taxon>Bacillariophyceae</taxon>
        <taxon>Bacillariophycidae</taxon>
        <taxon>Bacillariales</taxon>
        <taxon>Bacillariaceae</taxon>
        <taxon>Pseudo-nitzschia</taxon>
    </lineage>
</organism>
<keyword evidence="5" id="KW-0067">ATP-binding</keyword>
<gene>
    <name evidence="8" type="ORF">PSNMU_V1.4_AUG-EV-PASAV3_0061130</name>
</gene>
<protein>
    <recommendedName>
        <fullName evidence="7">Protein kinase domain-containing protein</fullName>
    </recommendedName>
</protein>
<feature type="compositionally biased region" description="Basic and acidic residues" evidence="6">
    <location>
        <begin position="573"/>
        <end position="588"/>
    </location>
</feature>
<dbReference type="InterPro" id="IPR008271">
    <property type="entry name" value="Ser/Thr_kinase_AS"/>
</dbReference>
<feature type="region of interest" description="Disordered" evidence="6">
    <location>
        <begin position="518"/>
        <end position="559"/>
    </location>
</feature>
<keyword evidence="4" id="KW-0418">Kinase</keyword>
<sequence>MSPPNSSSNKPFVIPSLIPPLPSSSATSISQKENIRFHSTHGNNKTAYDGTVKRSLFSKYQQDTEKQKLNNDSFVSAVKDGGVHGLNSHRLRSVPHLKDSKRKALSPVENLSSVSRRNLHNGKNNDSSICKSPSFASPLPTIPRSSSSIDKYNRSGKKRVLLFGETMESLFCLNKAHSTEEQYALCNSIVDGSRTDDPSVWSRVLELTRAQHRKTNLPNSDNSNCNKENLIRLHRRATLRFSLRDMPGTKDFNNSSRKHQRDIFDIWLSYAKVHAKVGNLEESRRTFKFMEDNKSALMDYASSIDQQKEEFGSASVFYLSFADFESNYGHDKTRARQILLRGIKEKAEPISVLEEALTVLDCSDVDSDEVTRRFRMKGTPASEKKKEVSLGSIKFEINPSPNREYYPTPQFKRQILGCDVRGKSPKRPRLDRNKSTETEAVSKKLSTEVQPMTTDSSKKTNKSSSLLGETVVGPTSAIGRSASQGKPPVSKTRLALTSRLARKGLSGKAKRVDCSVTYDDDDFSSDDDSQHDSTKPTLKTQERSTESKSTEGKSSSKLSSFKKLDLSYMWEWDPNKKGKDQNEIENQKSSDASNSTGSGVSTNNTQLSTINTHQSGSSEENASAEKDAAHSSSTDKQSQRQSQTTEQTTPAGELVSMKKEENDSATLGELAKNPESDVDRKKLGSDKSIRNQVDNSAMSRREALVAKANLEFLPLVHEDNILKVRGSTYAKLGVIGKGGSCKVYRALSKKCSVVAIKKVKLAGMEKKAIEGYANEISLLKRLRGNPAIIQMYDSEVDLQRKSIFVVMELGEVDLNHVLQQRALSERSRSLNMNFIRLTWQQMLSAVHCIHEERIIHSDLKPANFLFVRGALKLIDFGIAKAIVNDDTTNIYRENHIGTLNYMSPEAILDTGSGEDGPRMKIGRASDVWSLGCILYEMVYGKTPFYKLHFIQKLQAIVNPKHKIHFPEDDEAEAAIHAMKLCLRRNPEERPPIVGKNGLLNDHWFLHSRRHPK</sequence>
<feature type="compositionally biased region" description="Low complexity" evidence="6">
    <location>
        <begin position="593"/>
        <end position="605"/>
    </location>
</feature>
<feature type="compositionally biased region" description="Polar residues" evidence="6">
    <location>
        <begin position="109"/>
        <end position="135"/>
    </location>
</feature>
<dbReference type="AlphaFoldDB" id="A0A448ZB78"/>
<dbReference type="GO" id="GO:0000776">
    <property type="term" value="C:kinetochore"/>
    <property type="evidence" value="ECO:0007669"/>
    <property type="project" value="TreeGrafter"/>
</dbReference>
<dbReference type="InterPro" id="IPR011990">
    <property type="entry name" value="TPR-like_helical_dom_sf"/>
</dbReference>
<dbReference type="GO" id="GO:0004712">
    <property type="term" value="F:protein serine/threonine/tyrosine kinase activity"/>
    <property type="evidence" value="ECO:0007669"/>
    <property type="project" value="TreeGrafter"/>
</dbReference>
<feature type="domain" description="Protein kinase" evidence="7">
    <location>
        <begin position="729"/>
        <end position="1005"/>
    </location>
</feature>
<feature type="compositionally biased region" description="Basic and acidic residues" evidence="6">
    <location>
        <begin position="672"/>
        <end position="689"/>
    </location>
</feature>
<feature type="region of interest" description="Disordered" evidence="6">
    <location>
        <begin position="85"/>
        <end position="150"/>
    </location>
</feature>
<dbReference type="Gene3D" id="1.10.510.10">
    <property type="entry name" value="Transferase(Phosphotransferase) domain 1"/>
    <property type="match status" value="1"/>
</dbReference>
<proteinExistence type="predicted"/>
<reference evidence="8 9" key="1">
    <citation type="submission" date="2019-01" db="EMBL/GenBank/DDBJ databases">
        <authorList>
            <person name="Ferrante I. M."/>
        </authorList>
    </citation>
    <scope>NUCLEOTIDE SEQUENCE [LARGE SCALE GENOMIC DNA]</scope>
    <source>
        <strain evidence="8 9">B856</strain>
    </source>
</reference>
<dbReference type="FunFam" id="1.10.510.10:FF:000224">
    <property type="entry name" value="serine/threonine-protein kinase mph1 isoform X1"/>
    <property type="match status" value="1"/>
</dbReference>
<feature type="compositionally biased region" description="Basic and acidic residues" evidence="6">
    <location>
        <begin position="428"/>
        <end position="446"/>
    </location>
</feature>
<dbReference type="InterPro" id="IPR000719">
    <property type="entry name" value="Prot_kinase_dom"/>
</dbReference>
<feature type="compositionally biased region" description="Polar residues" evidence="6">
    <location>
        <begin position="1"/>
        <end position="10"/>
    </location>
</feature>
<evidence type="ECO:0000256" key="2">
    <source>
        <dbReference type="ARBA" id="ARBA00022679"/>
    </source>
</evidence>
<evidence type="ECO:0000256" key="4">
    <source>
        <dbReference type="ARBA" id="ARBA00022777"/>
    </source>
</evidence>